<evidence type="ECO:0000256" key="1">
    <source>
        <dbReference type="SAM" id="MobiDB-lite"/>
    </source>
</evidence>
<dbReference type="AlphaFoldDB" id="A0A1H5BN11"/>
<accession>A0A1H5BN11</accession>
<dbReference type="Proteomes" id="UP000198609">
    <property type="component" value="Unassembled WGS sequence"/>
</dbReference>
<feature type="compositionally biased region" description="Polar residues" evidence="1">
    <location>
        <begin position="182"/>
        <end position="193"/>
    </location>
</feature>
<dbReference type="EMBL" id="FNST01000002">
    <property type="protein sequence ID" value="SED55434.1"/>
    <property type="molecule type" value="Genomic_DNA"/>
</dbReference>
<dbReference type="RefSeq" id="WP_425288574.1">
    <property type="nucleotide sequence ID" value="NZ_FNST01000002.1"/>
</dbReference>
<evidence type="ECO:0000313" key="2">
    <source>
        <dbReference type="EMBL" id="SED55434.1"/>
    </source>
</evidence>
<feature type="compositionally biased region" description="Basic residues" evidence="1">
    <location>
        <begin position="158"/>
        <end position="169"/>
    </location>
</feature>
<reference evidence="3" key="1">
    <citation type="submission" date="2016-10" db="EMBL/GenBank/DDBJ databases">
        <authorList>
            <person name="Varghese N."/>
            <person name="Submissions S."/>
        </authorList>
    </citation>
    <scope>NUCLEOTIDE SEQUENCE [LARGE SCALE GENOMIC DNA]</scope>
    <source>
        <strain evidence="3">DSM 40318</strain>
    </source>
</reference>
<keyword evidence="3" id="KW-1185">Reference proteome</keyword>
<feature type="region of interest" description="Disordered" evidence="1">
    <location>
        <begin position="154"/>
        <end position="193"/>
    </location>
</feature>
<organism evidence="2 3">
    <name type="scientific">Streptomyces melanosporofaciens</name>
    <dbReference type="NCBI Taxonomy" id="67327"/>
    <lineage>
        <taxon>Bacteria</taxon>
        <taxon>Bacillati</taxon>
        <taxon>Actinomycetota</taxon>
        <taxon>Actinomycetes</taxon>
        <taxon>Kitasatosporales</taxon>
        <taxon>Streptomycetaceae</taxon>
        <taxon>Streptomyces</taxon>
        <taxon>Streptomyces violaceusniger group</taxon>
    </lineage>
</organism>
<proteinExistence type="predicted"/>
<protein>
    <submittedName>
        <fullName evidence="2">Uncharacterized protein</fullName>
    </submittedName>
</protein>
<sequence>MAAFDVNAARAQRLEALGLTWDFEVDGETFSLPTEIPRRSAHTLAELEDNDLDGLLALLSAFVRTREGEAAEWGLTAHLLAAVVDHLVIANGMFASANRDEYADPRRRRYRCLVRGRGRRYLRRPARRRARTDRGGAGPVLRLSHSVRVRWEGPWGTVKRRRSAPRPPRRAGSTASGRGSRDSGTASSRPSPP</sequence>
<evidence type="ECO:0000313" key="3">
    <source>
        <dbReference type="Proteomes" id="UP000198609"/>
    </source>
</evidence>
<gene>
    <name evidence="2" type="ORF">SAMN04490356_8951</name>
</gene>
<name>A0A1H5BN11_STRMJ</name>